<dbReference type="AlphaFoldDB" id="A0A7J6FXF0"/>
<dbReference type="Proteomes" id="UP000525078">
    <property type="component" value="Unassembled WGS sequence"/>
</dbReference>
<evidence type="ECO:0000313" key="2">
    <source>
        <dbReference type="EMBL" id="KAF4375358.1"/>
    </source>
</evidence>
<comment type="caution">
    <text evidence="2">The sequence shown here is derived from an EMBL/GenBank/DDBJ whole genome shotgun (WGS) entry which is preliminary data.</text>
</comment>
<dbReference type="InterPro" id="IPR011990">
    <property type="entry name" value="TPR-like_helical_dom_sf"/>
</dbReference>
<organism evidence="2 3">
    <name type="scientific">Cannabis sativa</name>
    <name type="common">Hemp</name>
    <name type="synonym">Marijuana</name>
    <dbReference type="NCBI Taxonomy" id="3483"/>
    <lineage>
        <taxon>Eukaryota</taxon>
        <taxon>Viridiplantae</taxon>
        <taxon>Streptophyta</taxon>
        <taxon>Embryophyta</taxon>
        <taxon>Tracheophyta</taxon>
        <taxon>Spermatophyta</taxon>
        <taxon>Magnoliopsida</taxon>
        <taxon>eudicotyledons</taxon>
        <taxon>Gunneridae</taxon>
        <taxon>Pentapetalae</taxon>
        <taxon>rosids</taxon>
        <taxon>fabids</taxon>
        <taxon>Rosales</taxon>
        <taxon>Cannabaceae</taxon>
        <taxon>Cannabis</taxon>
    </lineage>
</organism>
<gene>
    <name evidence="2" type="ORF">F8388_024017</name>
</gene>
<dbReference type="PANTHER" id="PTHR46598">
    <property type="entry name" value="BNAC05G43320D PROTEIN"/>
    <property type="match status" value="1"/>
</dbReference>
<dbReference type="Gene3D" id="1.25.40.10">
    <property type="entry name" value="Tetratricopeptide repeat domain"/>
    <property type="match status" value="1"/>
</dbReference>
<name>A0A7J6FXF0_CANSA</name>
<evidence type="ECO:0000313" key="3">
    <source>
        <dbReference type="Proteomes" id="UP000525078"/>
    </source>
</evidence>
<comment type="similarity">
    <text evidence="1">Belongs to the PPR family. P subfamily.</text>
</comment>
<sequence length="140" mass="15583">MRSLGHTPNAQTFHSMITAYAAIGGNYTEVTELWGEMKSLASATPMKFDQELLDSVLYTFVRGGFFSRANEVVEMMEKGIKVHPTMQLSHRPSFPPIASLENLLPVATSEAEMSSVTSALHRGYDELIFNHLFTHSICKT</sequence>
<protein>
    <recommendedName>
        <fullName evidence="4">Pentatricopeptide repeat-containing protein</fullName>
    </recommendedName>
</protein>
<evidence type="ECO:0000256" key="1">
    <source>
        <dbReference type="ARBA" id="ARBA00007626"/>
    </source>
</evidence>
<reference evidence="2 3" key="1">
    <citation type="journal article" date="2020" name="bioRxiv">
        <title>Sequence and annotation of 42 cannabis genomes reveals extensive copy number variation in cannabinoid synthesis and pathogen resistance genes.</title>
        <authorList>
            <person name="Mckernan K.J."/>
            <person name="Helbert Y."/>
            <person name="Kane L.T."/>
            <person name="Ebling H."/>
            <person name="Zhang L."/>
            <person name="Liu B."/>
            <person name="Eaton Z."/>
            <person name="Mclaughlin S."/>
            <person name="Kingan S."/>
            <person name="Baybayan P."/>
            <person name="Concepcion G."/>
            <person name="Jordan M."/>
            <person name="Riva A."/>
            <person name="Barbazuk W."/>
            <person name="Harkins T."/>
        </authorList>
    </citation>
    <scope>NUCLEOTIDE SEQUENCE [LARGE SCALE GENOMIC DNA]</scope>
    <source>
        <strain evidence="3">cv. Jamaican Lion 4</strain>
        <tissue evidence="2">Leaf</tissue>
    </source>
</reference>
<dbReference type="PANTHER" id="PTHR46598:SF1">
    <property type="entry name" value="OS10G0422566 PROTEIN"/>
    <property type="match status" value="1"/>
</dbReference>
<evidence type="ECO:0008006" key="4">
    <source>
        <dbReference type="Google" id="ProtNLM"/>
    </source>
</evidence>
<dbReference type="EMBL" id="JAATIP010000090">
    <property type="protein sequence ID" value="KAF4375358.1"/>
    <property type="molecule type" value="Genomic_DNA"/>
</dbReference>
<proteinExistence type="inferred from homology"/>
<accession>A0A7J6FXF0</accession>